<proteinExistence type="predicted"/>
<gene>
    <name evidence="1" type="ORF">LCGC14_1541840</name>
</gene>
<protein>
    <submittedName>
        <fullName evidence="1">Uncharacterized protein</fullName>
    </submittedName>
</protein>
<comment type="caution">
    <text evidence="1">The sequence shown here is derived from an EMBL/GenBank/DDBJ whole genome shotgun (WGS) entry which is preliminary data.</text>
</comment>
<organism evidence="1">
    <name type="scientific">marine sediment metagenome</name>
    <dbReference type="NCBI Taxonomy" id="412755"/>
    <lineage>
        <taxon>unclassified sequences</taxon>
        <taxon>metagenomes</taxon>
        <taxon>ecological metagenomes</taxon>
    </lineage>
</organism>
<evidence type="ECO:0000313" key="1">
    <source>
        <dbReference type="EMBL" id="KKM60430.1"/>
    </source>
</evidence>
<dbReference type="AlphaFoldDB" id="A0A0F9L8V1"/>
<name>A0A0F9L8V1_9ZZZZ</name>
<reference evidence="1" key="1">
    <citation type="journal article" date="2015" name="Nature">
        <title>Complex archaea that bridge the gap between prokaryotes and eukaryotes.</title>
        <authorList>
            <person name="Spang A."/>
            <person name="Saw J.H."/>
            <person name="Jorgensen S.L."/>
            <person name="Zaremba-Niedzwiedzka K."/>
            <person name="Martijn J."/>
            <person name="Lind A.E."/>
            <person name="van Eijk R."/>
            <person name="Schleper C."/>
            <person name="Guy L."/>
            <person name="Ettema T.J."/>
        </authorList>
    </citation>
    <scope>NUCLEOTIDE SEQUENCE</scope>
</reference>
<sequence>MGLAYGIGQRKRKKKMEDNQIFRETQFNAGVDIALNISRLIKEAEFYASTGNYPMWHIKLEAVERRMWTKFRDKKDAEGEIEKIKAKGMPLFKKYLIKYDHNRKITRMLSNEIKIFLSDYEKSLIYWRDKFGYGMPMKDDARFALG</sequence>
<dbReference type="EMBL" id="LAZR01011680">
    <property type="protein sequence ID" value="KKM60430.1"/>
    <property type="molecule type" value="Genomic_DNA"/>
</dbReference>
<accession>A0A0F9L8V1</accession>